<evidence type="ECO:0000256" key="1">
    <source>
        <dbReference type="ARBA" id="ARBA00010282"/>
    </source>
</evidence>
<dbReference type="Proteomes" id="UP000676951">
    <property type="component" value="Chromosome"/>
</dbReference>
<protein>
    <submittedName>
        <fullName evidence="3">SufE family protein</fullName>
    </submittedName>
</protein>
<name>A0A975S041_9BRAD</name>
<accession>A0A975S041</accession>
<organism evidence="3 4">
    <name type="scientific">Bradyrhizobium sediminis</name>
    <dbReference type="NCBI Taxonomy" id="2840469"/>
    <lineage>
        <taxon>Bacteria</taxon>
        <taxon>Pseudomonadati</taxon>
        <taxon>Pseudomonadota</taxon>
        <taxon>Alphaproteobacteria</taxon>
        <taxon>Hyphomicrobiales</taxon>
        <taxon>Nitrobacteraceae</taxon>
        <taxon>Bradyrhizobium</taxon>
    </lineage>
</organism>
<dbReference type="RefSeq" id="WP_215606605.1">
    <property type="nucleotide sequence ID" value="NZ_CP076136.1"/>
</dbReference>
<proteinExistence type="inferred from homology"/>
<dbReference type="EMBL" id="CP076136">
    <property type="protein sequence ID" value="QWG25888.1"/>
    <property type="molecule type" value="Genomic_DNA"/>
</dbReference>
<dbReference type="PANTHER" id="PTHR43597">
    <property type="entry name" value="SULFUR ACCEPTOR PROTEIN CSDE"/>
    <property type="match status" value="1"/>
</dbReference>
<dbReference type="SUPFAM" id="SSF82649">
    <property type="entry name" value="SufE/NifU"/>
    <property type="match status" value="1"/>
</dbReference>
<evidence type="ECO:0000313" key="4">
    <source>
        <dbReference type="Proteomes" id="UP000676951"/>
    </source>
</evidence>
<evidence type="ECO:0000259" key="2">
    <source>
        <dbReference type="Pfam" id="PF02657"/>
    </source>
</evidence>
<dbReference type="Pfam" id="PF02657">
    <property type="entry name" value="SufE"/>
    <property type="match status" value="1"/>
</dbReference>
<dbReference type="InterPro" id="IPR003808">
    <property type="entry name" value="Fe-S_metab-assoc_dom"/>
</dbReference>
<sequence>MDHSPAADIPAIDDIIDNFSFLDEWDDRYRYVIELGRGMIPLSEIQRTEANKVQGCASQVWLATTARFDDAQLVLYFHGDSDAHIVRGLVAILLAVVSGRPASEILATDPIALFDRLGLSEHLTPQRSNGFRSMVARIRSDAQQALSNPPRRLEAVDLSAN</sequence>
<comment type="similarity">
    <text evidence="1">Belongs to the SufE family.</text>
</comment>
<reference evidence="3 4" key="1">
    <citation type="submission" date="2021-06" db="EMBL/GenBank/DDBJ databases">
        <title>Bradyrhizobium sp. S2-11-4 Genome sequencing.</title>
        <authorList>
            <person name="Jin L."/>
        </authorList>
    </citation>
    <scope>NUCLEOTIDE SEQUENCE [LARGE SCALE GENOMIC DNA]</scope>
    <source>
        <strain evidence="3 4">S2-11-4</strain>
    </source>
</reference>
<evidence type="ECO:0000313" key="3">
    <source>
        <dbReference type="EMBL" id="QWG25888.1"/>
    </source>
</evidence>
<dbReference type="AlphaFoldDB" id="A0A975S041"/>
<keyword evidence="4" id="KW-1185">Reference proteome</keyword>
<dbReference type="Gene3D" id="3.90.1010.10">
    <property type="match status" value="1"/>
</dbReference>
<gene>
    <name evidence="3" type="ORF">KMZ93_08030</name>
</gene>
<feature type="domain" description="Fe-S metabolism associated" evidence="2">
    <location>
        <begin position="17"/>
        <end position="140"/>
    </location>
</feature>
<dbReference type="PANTHER" id="PTHR43597:SF5">
    <property type="entry name" value="SUFE-LIKE PROTEIN 2, CHLOROPLASTIC"/>
    <property type="match status" value="1"/>
</dbReference>